<dbReference type="Proteomes" id="UP001297422">
    <property type="component" value="Unassembled WGS sequence"/>
</dbReference>
<dbReference type="EMBL" id="JAJBNC010000459">
    <property type="protein sequence ID" value="MCB5496162.1"/>
    <property type="molecule type" value="Genomic_DNA"/>
</dbReference>
<comment type="caution">
    <text evidence="1">The sequence shown here is derived from an EMBL/GenBank/DDBJ whole genome shotgun (WGS) entry which is preliminary data.</text>
</comment>
<protein>
    <submittedName>
        <fullName evidence="1">Uncharacterized protein</fullName>
    </submittedName>
</protein>
<accession>A0AAJ1ESW8</accession>
<feature type="non-terminal residue" evidence="1">
    <location>
        <position position="1"/>
    </location>
</feature>
<sequence length="76" mass="8571">IGAGDRGAQLAALINSPHQKNLSISRMVDEIEFMFDSPSGSLHHLCLSTKSIERAIFFLEKQGYTFDMQTARYNHK</sequence>
<proteinExistence type="predicted"/>
<dbReference type="AlphaFoldDB" id="A0AAJ1ESW8"/>
<evidence type="ECO:0000313" key="1">
    <source>
        <dbReference type="EMBL" id="MCB5496162.1"/>
    </source>
</evidence>
<gene>
    <name evidence="1" type="ORF">LIQ10_20995</name>
</gene>
<reference evidence="1" key="1">
    <citation type="submission" date="2021-10" db="EMBL/GenBank/DDBJ databases">
        <title>Collection of gut derived symbiotic bacterial strains cultured from healthy donors.</title>
        <authorList>
            <person name="Lin H."/>
            <person name="Littmann E."/>
            <person name="Claire K."/>
            <person name="Pamer E."/>
        </authorList>
    </citation>
    <scope>NUCLEOTIDE SEQUENCE</scope>
    <source>
        <strain evidence="1">MSK.23.4</strain>
    </source>
</reference>
<feature type="non-terminal residue" evidence="1">
    <location>
        <position position="76"/>
    </location>
</feature>
<evidence type="ECO:0000313" key="2">
    <source>
        <dbReference type="Proteomes" id="UP001297422"/>
    </source>
</evidence>
<name>A0AAJ1ESW8_MEDGN</name>
<organism evidence="1 2">
    <name type="scientific">Mediterraneibacter gnavus</name>
    <name type="common">Ruminococcus gnavus</name>
    <dbReference type="NCBI Taxonomy" id="33038"/>
    <lineage>
        <taxon>Bacteria</taxon>
        <taxon>Bacillati</taxon>
        <taxon>Bacillota</taxon>
        <taxon>Clostridia</taxon>
        <taxon>Lachnospirales</taxon>
        <taxon>Lachnospiraceae</taxon>
        <taxon>Mediterraneibacter</taxon>
    </lineage>
</organism>